<keyword evidence="8" id="KW-0408">Iron</keyword>
<keyword evidence="7" id="KW-0560">Oxidoreductase</keyword>
<evidence type="ECO:0008006" key="12">
    <source>
        <dbReference type="Google" id="ProtNLM"/>
    </source>
</evidence>
<evidence type="ECO:0000256" key="7">
    <source>
        <dbReference type="ARBA" id="ARBA00023002"/>
    </source>
</evidence>
<dbReference type="PANTHER" id="PTHR31155">
    <property type="entry name" value="ACYL- ACYL-CARRIER-PROTEIN DESATURASE-RELATED"/>
    <property type="match status" value="1"/>
</dbReference>
<evidence type="ECO:0000256" key="2">
    <source>
        <dbReference type="ARBA" id="ARBA00008749"/>
    </source>
</evidence>
<dbReference type="PIRSF" id="PIRSF000346">
    <property type="entry name" value="Dlt9_acylACP_des"/>
    <property type="match status" value="1"/>
</dbReference>
<keyword evidence="4" id="KW-0444">Lipid biosynthesis</keyword>
<evidence type="ECO:0000256" key="8">
    <source>
        <dbReference type="ARBA" id="ARBA00023004"/>
    </source>
</evidence>
<evidence type="ECO:0000256" key="5">
    <source>
        <dbReference type="ARBA" id="ARBA00022723"/>
    </source>
</evidence>
<name>A0A094QEL9_9ZZZZ</name>
<keyword evidence="5" id="KW-0479">Metal-binding</keyword>
<evidence type="ECO:0000256" key="3">
    <source>
        <dbReference type="ARBA" id="ARBA00011738"/>
    </source>
</evidence>
<dbReference type="GO" id="GO:0045300">
    <property type="term" value="F:stearoyl-[ACP] desaturase activity"/>
    <property type="evidence" value="ECO:0007669"/>
    <property type="project" value="InterPro"/>
</dbReference>
<accession>A0A094QEL9</accession>
<evidence type="ECO:0000256" key="6">
    <source>
        <dbReference type="ARBA" id="ARBA00022832"/>
    </source>
</evidence>
<dbReference type="Gene3D" id="1.10.620.20">
    <property type="entry name" value="Ribonucleotide Reductase, subunit A"/>
    <property type="match status" value="1"/>
</dbReference>
<evidence type="ECO:0000256" key="4">
    <source>
        <dbReference type="ARBA" id="ARBA00022516"/>
    </source>
</evidence>
<keyword evidence="6" id="KW-0276">Fatty acid metabolism</keyword>
<dbReference type="SUPFAM" id="SSF47240">
    <property type="entry name" value="Ferritin-like"/>
    <property type="match status" value="1"/>
</dbReference>
<comment type="caution">
    <text evidence="11">The sequence shown here is derived from an EMBL/GenBank/DDBJ whole genome shotgun (WGS) entry which is preliminary data.</text>
</comment>
<comment type="cofactor">
    <cofactor evidence="1">
        <name>Fe(2+)</name>
        <dbReference type="ChEBI" id="CHEBI:29033"/>
    </cofactor>
</comment>
<evidence type="ECO:0000256" key="9">
    <source>
        <dbReference type="ARBA" id="ARBA00023098"/>
    </source>
</evidence>
<dbReference type="CDD" id="cd01050">
    <property type="entry name" value="Acyl_ACP_Desat"/>
    <property type="match status" value="1"/>
</dbReference>
<proteinExistence type="inferred from homology"/>
<keyword evidence="9" id="KW-0443">Lipid metabolism</keyword>
<dbReference type="AlphaFoldDB" id="A0A094QEL9"/>
<dbReference type="InterPro" id="IPR009078">
    <property type="entry name" value="Ferritin-like_SF"/>
</dbReference>
<gene>
    <name evidence="11" type="ORF">GM50_23695</name>
</gene>
<protein>
    <recommendedName>
        <fullName evidence="12">Acyl-ACP desaturase</fullName>
    </recommendedName>
</protein>
<evidence type="ECO:0000256" key="1">
    <source>
        <dbReference type="ARBA" id="ARBA00001954"/>
    </source>
</evidence>
<evidence type="ECO:0000313" key="11">
    <source>
        <dbReference type="EMBL" id="KGA12751.1"/>
    </source>
</evidence>
<comment type="subunit">
    <text evidence="3">Homodimer.</text>
</comment>
<dbReference type="EMBL" id="JNSK01000192">
    <property type="protein sequence ID" value="KGA12751.1"/>
    <property type="molecule type" value="Genomic_DNA"/>
</dbReference>
<sequence>MTSFDPAIQMRLIRDLEPAVAVELERHLKIQKEWYPHDYVPWSEGRNFAGPLNGDAWEAKDSKLSPIAQDSLVLNLLTEDNLPSYHTEIAIAMGRDGAWGTWIERWTAEENRHGIVMRDYLMATRGVDPYELEDLRMAHMSVGYQKPYENDMLHTVAYVSFQELATRISHRNTGLISDDPICEGMLQRVALDENLHMIFYRNLLGAALDLEPNAAMRAITDVVMNFDMPGAGMPGFGRKAVGIALAGIYDMQQHLEDVIAPVLRAWNVFEREDLTGDGQAARDELSAFLASEKESSDRFNEKREAHFERLIARGQEPIRLTKGK</sequence>
<dbReference type="InterPro" id="IPR012348">
    <property type="entry name" value="RNR-like"/>
</dbReference>
<evidence type="ECO:0000256" key="10">
    <source>
        <dbReference type="ARBA" id="ARBA00023160"/>
    </source>
</evidence>
<dbReference type="GO" id="GO:0046872">
    <property type="term" value="F:metal ion binding"/>
    <property type="evidence" value="ECO:0007669"/>
    <property type="project" value="UniProtKB-KW"/>
</dbReference>
<dbReference type="Pfam" id="PF03405">
    <property type="entry name" value="FA_desaturase_2"/>
    <property type="match status" value="1"/>
</dbReference>
<organism evidence="11">
    <name type="scientific">freshwater metagenome</name>
    <dbReference type="NCBI Taxonomy" id="449393"/>
    <lineage>
        <taxon>unclassified sequences</taxon>
        <taxon>metagenomes</taxon>
        <taxon>ecological metagenomes</taxon>
    </lineage>
</organism>
<reference evidence="11" key="1">
    <citation type="submission" date="2014-05" db="EMBL/GenBank/DDBJ databases">
        <title>Key roles for freshwater Actinobacteria revealed by deep metagenomic sequencing.</title>
        <authorList>
            <person name="Ghai R."/>
            <person name="Mizuno C.M."/>
            <person name="Picazo A."/>
            <person name="Camacho A."/>
            <person name="Rodriguez-Valera F."/>
        </authorList>
    </citation>
    <scope>NUCLEOTIDE SEQUENCE</scope>
</reference>
<keyword evidence="10" id="KW-0275">Fatty acid biosynthesis</keyword>
<dbReference type="GO" id="GO:0005829">
    <property type="term" value="C:cytosol"/>
    <property type="evidence" value="ECO:0007669"/>
    <property type="project" value="TreeGrafter"/>
</dbReference>
<comment type="similarity">
    <text evidence="2">Belongs to the fatty acid desaturase type 2 family.</text>
</comment>
<dbReference type="GO" id="GO:0006633">
    <property type="term" value="P:fatty acid biosynthetic process"/>
    <property type="evidence" value="ECO:0007669"/>
    <property type="project" value="UniProtKB-KW"/>
</dbReference>
<dbReference type="PANTHER" id="PTHR31155:SF9">
    <property type="entry name" value="STEAROYL-[ACYL-CARRIER-PROTEIN] 9-DESATURASE 7, CHLOROPLASTIC"/>
    <property type="match status" value="1"/>
</dbReference>
<dbReference type="InterPro" id="IPR005067">
    <property type="entry name" value="Fatty_acid_desaturase-2"/>
</dbReference>